<comment type="caution">
    <text evidence="1">The sequence shown here is derived from an EMBL/GenBank/DDBJ whole genome shotgun (WGS) entry which is preliminary data.</text>
</comment>
<name>A0ACA9NC85_9GLOM</name>
<accession>A0ACA9NC85</accession>
<dbReference type="EMBL" id="CAJVPU010015735">
    <property type="protein sequence ID" value="CAG8648623.1"/>
    <property type="molecule type" value="Genomic_DNA"/>
</dbReference>
<evidence type="ECO:0000313" key="2">
    <source>
        <dbReference type="Proteomes" id="UP000789702"/>
    </source>
</evidence>
<feature type="non-terminal residue" evidence="1">
    <location>
        <position position="159"/>
    </location>
</feature>
<evidence type="ECO:0000313" key="1">
    <source>
        <dbReference type="EMBL" id="CAG8648623.1"/>
    </source>
</evidence>
<sequence length="159" mass="18667">HQAKISSWINHVEAPYNIYKNPYDYKLIFKASINGFKVDDFYEKCNNKCKTVVVLKTHSTNEILGGYNPLIWKKTKNRKYKKTEDSFIFKFSDTMSTISRVVNADKAIYYDDCSGPSFGKRDLSLQCNMVVNDKWYCKKKCYSEQLRSVYGFFNASDYE</sequence>
<reference evidence="1" key="1">
    <citation type="submission" date="2021-06" db="EMBL/GenBank/DDBJ databases">
        <authorList>
            <person name="Kallberg Y."/>
            <person name="Tangrot J."/>
            <person name="Rosling A."/>
        </authorList>
    </citation>
    <scope>NUCLEOTIDE SEQUENCE</scope>
    <source>
        <strain evidence="1">IL203A</strain>
    </source>
</reference>
<feature type="non-terminal residue" evidence="1">
    <location>
        <position position="1"/>
    </location>
</feature>
<organism evidence="1 2">
    <name type="scientific">Dentiscutata heterogama</name>
    <dbReference type="NCBI Taxonomy" id="1316150"/>
    <lineage>
        <taxon>Eukaryota</taxon>
        <taxon>Fungi</taxon>
        <taxon>Fungi incertae sedis</taxon>
        <taxon>Mucoromycota</taxon>
        <taxon>Glomeromycotina</taxon>
        <taxon>Glomeromycetes</taxon>
        <taxon>Diversisporales</taxon>
        <taxon>Gigasporaceae</taxon>
        <taxon>Dentiscutata</taxon>
    </lineage>
</organism>
<dbReference type="Proteomes" id="UP000789702">
    <property type="component" value="Unassembled WGS sequence"/>
</dbReference>
<keyword evidence="2" id="KW-1185">Reference proteome</keyword>
<protein>
    <submittedName>
        <fullName evidence="1">6408_t:CDS:1</fullName>
    </submittedName>
</protein>
<proteinExistence type="predicted"/>
<gene>
    <name evidence="1" type="ORF">DHETER_LOCUS9180</name>
</gene>